<proteinExistence type="predicted"/>
<sequence>MARPKSEDKRNAILTAAVTVMAEFGPAASTARIAKAAGVAEGSLFTYFATKDELMNQLYLEIKSDLREALLDEEVARAATPKQAIRLAWHRYVNWGVVNAEKCKVLAQLSVAECITDATRAEGSQAFGDLVGLLQHCIKNPALLAEPCGFAGAIMGALADATMDFMRRYPAQAEFYCENGFEAFWKALGK</sequence>
<accession>A0ABW9ABA6</accession>
<comment type="caution">
    <text evidence="7">The sequence shown here is derived from an EMBL/GenBank/DDBJ whole genome shotgun (WGS) entry which is preliminary data.</text>
</comment>
<reference evidence="7 8" key="1">
    <citation type="journal article" date="2024" name="Chem. Sci.">
        <title>Discovery of megapolipeptins by genome mining of a Burkholderiales bacteria collection.</title>
        <authorList>
            <person name="Paulo B.S."/>
            <person name="Recchia M.J.J."/>
            <person name="Lee S."/>
            <person name="Fergusson C.H."/>
            <person name="Romanowski S.B."/>
            <person name="Hernandez A."/>
            <person name="Krull N."/>
            <person name="Liu D.Y."/>
            <person name="Cavanagh H."/>
            <person name="Bos A."/>
            <person name="Gray C.A."/>
            <person name="Murphy B.T."/>
            <person name="Linington R.G."/>
            <person name="Eustaquio A.S."/>
        </authorList>
    </citation>
    <scope>NUCLEOTIDE SEQUENCE [LARGE SCALE GENOMIC DNA]</scope>
    <source>
        <strain evidence="7 8">RL21-008-BIB-A</strain>
    </source>
</reference>
<gene>
    <name evidence="7" type="ORF">PQR62_12860</name>
</gene>
<dbReference type="PANTHER" id="PTHR30055:SF222">
    <property type="entry name" value="REGULATORY PROTEIN"/>
    <property type="match status" value="1"/>
</dbReference>
<dbReference type="PRINTS" id="PR00455">
    <property type="entry name" value="HTHTETR"/>
</dbReference>
<evidence type="ECO:0000313" key="7">
    <source>
        <dbReference type="EMBL" id="MFL9925160.1"/>
    </source>
</evidence>
<dbReference type="Pfam" id="PF00440">
    <property type="entry name" value="TetR_N"/>
    <property type="match status" value="1"/>
</dbReference>
<feature type="domain" description="HTH tetR-type" evidence="6">
    <location>
        <begin position="7"/>
        <end position="66"/>
    </location>
</feature>
<organism evidence="7 8">
    <name type="scientific">Herbaspirillum lusitanum</name>
    <dbReference type="NCBI Taxonomy" id="213312"/>
    <lineage>
        <taxon>Bacteria</taxon>
        <taxon>Pseudomonadati</taxon>
        <taxon>Pseudomonadota</taxon>
        <taxon>Betaproteobacteria</taxon>
        <taxon>Burkholderiales</taxon>
        <taxon>Oxalobacteraceae</taxon>
        <taxon>Herbaspirillum</taxon>
    </lineage>
</organism>
<dbReference type="Gene3D" id="1.10.357.10">
    <property type="entry name" value="Tetracycline Repressor, domain 2"/>
    <property type="match status" value="1"/>
</dbReference>
<dbReference type="PANTHER" id="PTHR30055">
    <property type="entry name" value="HTH-TYPE TRANSCRIPTIONAL REGULATOR RUTR"/>
    <property type="match status" value="1"/>
</dbReference>
<keyword evidence="2" id="KW-0805">Transcription regulation</keyword>
<evidence type="ECO:0000256" key="4">
    <source>
        <dbReference type="ARBA" id="ARBA00023163"/>
    </source>
</evidence>
<dbReference type="InterPro" id="IPR001647">
    <property type="entry name" value="HTH_TetR"/>
</dbReference>
<evidence type="ECO:0000256" key="1">
    <source>
        <dbReference type="ARBA" id="ARBA00022491"/>
    </source>
</evidence>
<keyword evidence="4" id="KW-0804">Transcription</keyword>
<dbReference type="EMBL" id="JAQQFM010000005">
    <property type="protein sequence ID" value="MFL9925160.1"/>
    <property type="molecule type" value="Genomic_DNA"/>
</dbReference>
<evidence type="ECO:0000259" key="6">
    <source>
        <dbReference type="PROSITE" id="PS50977"/>
    </source>
</evidence>
<evidence type="ECO:0000256" key="5">
    <source>
        <dbReference type="PROSITE-ProRule" id="PRU00335"/>
    </source>
</evidence>
<dbReference type="Proteomes" id="UP001629246">
    <property type="component" value="Unassembled WGS sequence"/>
</dbReference>
<dbReference type="PROSITE" id="PS50977">
    <property type="entry name" value="HTH_TETR_2"/>
    <property type="match status" value="1"/>
</dbReference>
<name>A0ABW9ABA6_9BURK</name>
<feature type="DNA-binding region" description="H-T-H motif" evidence="5">
    <location>
        <begin position="29"/>
        <end position="48"/>
    </location>
</feature>
<dbReference type="InterPro" id="IPR009057">
    <property type="entry name" value="Homeodomain-like_sf"/>
</dbReference>
<dbReference type="RefSeq" id="WP_408158344.1">
    <property type="nucleotide sequence ID" value="NZ_JAQQFM010000005.1"/>
</dbReference>
<evidence type="ECO:0000256" key="2">
    <source>
        <dbReference type="ARBA" id="ARBA00023015"/>
    </source>
</evidence>
<dbReference type="InterPro" id="IPR023772">
    <property type="entry name" value="DNA-bd_HTH_TetR-type_CS"/>
</dbReference>
<evidence type="ECO:0000313" key="8">
    <source>
        <dbReference type="Proteomes" id="UP001629246"/>
    </source>
</evidence>
<protein>
    <submittedName>
        <fullName evidence="7">TetR/AcrR family transcriptional regulator</fullName>
    </submittedName>
</protein>
<keyword evidence="8" id="KW-1185">Reference proteome</keyword>
<dbReference type="PROSITE" id="PS01081">
    <property type="entry name" value="HTH_TETR_1"/>
    <property type="match status" value="1"/>
</dbReference>
<dbReference type="InterPro" id="IPR050109">
    <property type="entry name" value="HTH-type_TetR-like_transc_reg"/>
</dbReference>
<keyword evidence="3 5" id="KW-0238">DNA-binding</keyword>
<dbReference type="SUPFAM" id="SSF46689">
    <property type="entry name" value="Homeodomain-like"/>
    <property type="match status" value="1"/>
</dbReference>
<keyword evidence="1" id="KW-0678">Repressor</keyword>
<evidence type="ECO:0000256" key="3">
    <source>
        <dbReference type="ARBA" id="ARBA00023125"/>
    </source>
</evidence>